<dbReference type="InterPro" id="IPR000008">
    <property type="entry name" value="C2_dom"/>
</dbReference>
<dbReference type="Gene3D" id="1.20.900.10">
    <property type="entry name" value="Dbl homology (DH) domain"/>
    <property type="match status" value="1"/>
</dbReference>
<dbReference type="GO" id="GO:0005737">
    <property type="term" value="C:cytoplasm"/>
    <property type="evidence" value="ECO:0007669"/>
    <property type="project" value="UniProtKB-SubCell"/>
</dbReference>
<comment type="subcellular location">
    <subcellularLocation>
        <location evidence="1">Cell projection</location>
    </subcellularLocation>
    <subcellularLocation>
        <location evidence="2">Cytoplasm</location>
    </subcellularLocation>
    <subcellularLocation>
        <location evidence="7">Synapse</location>
    </subcellularLocation>
</comment>
<dbReference type="InterPro" id="IPR000261">
    <property type="entry name" value="EH_dom"/>
</dbReference>
<sequence length="1965" mass="210091">MTAPSQPPSAPGHSLASQVSLAFIEQQDLAGYERYFQQAGPSASGQLPANAARTFLLQSNVPSEILARIWSLCATSNPTFLTFAEFCVAMHLTKLAKGGIAVPSQLPETVVQQLAASNANLTRSAGLGQQGGQAGGPSAIPSHLANGGLVSMHSTGGSSYGSPAFLSPAHTGNAPMGAMGAPQNIQHRAAPNNAPSGRNSRSSSFAGVPAGVTVMNGFAGPLVAQAPIAPSVTGTNRNWAIDAVEKAQYDRIFKVWDPQNSGYIDGERARNIFSQSGIPDGLLMHIWNLSDIQKHGKLNPDEFAVAMHLTYRKLNGEDLPQTLPPELIPPSTRELDSLSSFAKMQIMSDLATKKSRSGQNSPYGSTSSLFSSADPLGGFGSSSPNLSDRRKQQEQRDAEEAKRKEVAASLEEKKRELVQINEATSALNKTATQAQIDIDRLKRETRQSHEESSRFKGTPPATGKDSGAGVGAKAADINREIKFLLSDCRELVGTVANKKLKAARDGGSAPGASTAPAVPAGGDSVQSKAAALLAARMAALGVGGAALGSPAAANPAVPASANRTPVDTTKIEEERNRRIRELDAAADRVHIIMGKIQALSAAGNSGPASPRSGWEAPVQEKLKYEQGVGLKSKQVRSLIDELANPAESRFSPSTPGLSSPTTAAPPSPSALPSVPYGSHSSNTGSLLGALSTSKPTVDIKSPSQSPAVKAPAFSVLSPTPTLSGAPPPPPPPPPPPLTTSGGFISQTSGPAASAVPPTARAPAPLTLSNQIPSPGPTSPARSQAINDVFAQADAAIRAVRERQAAKLAAAGASAASPPASPSAANPFSSAAGSPKPAASATMSSTAWSPSKSPAQSVAQEDEVEKAMRKLREQEKQLLGEDFRSGAGNVGAAVPVPKRNSIYAAISPSPLSQHRKSMDADPAASPGAGAPSAMEKIHRREQEVLAEQKRIRDEQERRSRATPPSVPRRVSGIPASARTPPASQPGTPTIQKAMQLPDPPAPPAIASHSSPAVGGEPPPPPPPLPPPGAVKPVKPWSSQVKSEESSPRKELSPVDVGVRKSSLVMAAGPVQTIAKVSDRIKNLQGGMTHIFGGTGSSDSRPHSETRQTPAPVSPLPASSISSGPESEWDMVDEAREREDQMSALPSSRFDLPTPNMTSGLHSNPRTPSSRAMKTLSDVFSDKFEFAGEISPEPVENRGGPLEISPIIVTPADGEGTLYKARAVYDYDSAGDAEHLDLVIGDLVDVVLEQGEWLRGTRDGKTGWFPKSHVNVVEEESPEPIARAPTPSMSPERAISYADALYQYTGQQSDEINLAEGDRLKVLEKEDADWWRVENERGETGLVPASYVEERSSLEPRSLVPSPTSRRPSAIPAWLGVMHADSNSSSTQSSFYDPTSGSATPTLPMKAKPYLLPKSTSFTIQSLGIGADDLHESDGHSNAPSARTSAEDLSGDGHGHGSHKSTSFGAQASQPSTAWATKVDPYRIQSIPPDERKRQEAIYELIATEQSYVRDLESICNAFYIPMLSMIPSTAIASIFCNIEDIKLVNAVILSDFEQLQAEQGYIIDGIGELFCRHADSLTVYQTYCGNFGNALKVLQKLRVENPRLGEFLKREQRHNPLCRSLDLSSFLLQPMQRITRYALLLKQILHYTPKAHPDHPAVVRALAMAEKEAQLVNSAARERESREKLQEIQKVLDLTCDEEHKLDLAAPTRVLGPRVFIHEGDVTKNKSGRKLHAYLFNDVLLLAQPKGKQERNIKGHLWGLYRKPMPLNEIIVRDSDKLGREPYPVDECCFQIVHGPVTITLRAPSVAAKRKWVNLLDDQYAHHNEAEKAKREGAVKDIKFAGVQPIGTLQVLIAQAKDLAGLSRNNKLEIFARVQLNRQQVKTRCVNSRTPHWNQNLVFSVCSLDEILKVSVYNYDRYTQDDYLGQAEIGLDFLEYYNEKETEPITLSLRDVPSGSVVLRLAYRKA</sequence>
<feature type="region of interest" description="Disordered" evidence="9">
    <location>
        <begin position="186"/>
        <end position="205"/>
    </location>
</feature>
<dbReference type="PROSITE" id="PS00741">
    <property type="entry name" value="DH_1"/>
    <property type="match status" value="1"/>
</dbReference>
<dbReference type="GO" id="GO:0042995">
    <property type="term" value="C:cell projection"/>
    <property type="evidence" value="ECO:0007669"/>
    <property type="project" value="UniProtKB-SubCell"/>
</dbReference>
<feature type="compositionally biased region" description="Polar residues" evidence="9">
    <location>
        <begin position="1153"/>
        <end position="1169"/>
    </location>
</feature>
<name>A0AAD5XP35_9FUNG</name>
<feature type="compositionally biased region" description="Low complexity" evidence="9">
    <location>
        <begin position="651"/>
        <end position="662"/>
    </location>
</feature>
<comment type="caution">
    <text evidence="16">The sequence shown here is derived from an EMBL/GenBank/DDBJ whole genome shotgun (WGS) entry which is preliminary data.</text>
</comment>
<feature type="compositionally biased region" description="Polar residues" evidence="9">
    <location>
        <begin position="678"/>
        <end position="706"/>
    </location>
</feature>
<dbReference type="Pfam" id="PF16652">
    <property type="entry name" value="PH_13"/>
    <property type="match status" value="1"/>
</dbReference>
<evidence type="ECO:0000259" key="10">
    <source>
        <dbReference type="PROSITE" id="PS50002"/>
    </source>
</evidence>
<feature type="domain" description="EH" evidence="14">
    <location>
        <begin position="245"/>
        <end position="334"/>
    </location>
</feature>
<evidence type="ECO:0000256" key="7">
    <source>
        <dbReference type="ARBA" id="ARBA00034103"/>
    </source>
</evidence>
<feature type="domain" description="C2" evidence="12">
    <location>
        <begin position="1829"/>
        <end position="1945"/>
    </location>
</feature>
<dbReference type="InterPro" id="IPR035892">
    <property type="entry name" value="C2_domain_sf"/>
</dbReference>
<feature type="domain" description="SH3" evidence="10">
    <location>
        <begin position="1291"/>
        <end position="1351"/>
    </location>
</feature>
<gene>
    <name evidence="16" type="primary">ITSN1_1</name>
    <name evidence="16" type="ORF">HDU87_001079</name>
</gene>
<feature type="compositionally biased region" description="Low complexity" evidence="9">
    <location>
        <begin position="506"/>
        <end position="522"/>
    </location>
</feature>
<dbReference type="InterPro" id="IPR001849">
    <property type="entry name" value="PH_domain"/>
</dbReference>
<dbReference type="PROSITE" id="PS50010">
    <property type="entry name" value="DH_2"/>
    <property type="match status" value="1"/>
</dbReference>
<dbReference type="SMART" id="SM00233">
    <property type="entry name" value="PH"/>
    <property type="match status" value="1"/>
</dbReference>
<dbReference type="InterPro" id="IPR011992">
    <property type="entry name" value="EF-hand-dom_pair"/>
</dbReference>
<keyword evidence="5" id="KW-0770">Synapse</keyword>
<reference evidence="16" key="1">
    <citation type="submission" date="2020-05" db="EMBL/GenBank/DDBJ databases">
        <title>Phylogenomic resolution of chytrid fungi.</title>
        <authorList>
            <person name="Stajich J.E."/>
            <person name="Amses K."/>
            <person name="Simmons R."/>
            <person name="Seto K."/>
            <person name="Myers J."/>
            <person name="Bonds A."/>
            <person name="Quandt C.A."/>
            <person name="Barry K."/>
            <person name="Liu P."/>
            <person name="Grigoriev I."/>
            <person name="Longcore J.E."/>
            <person name="James T.Y."/>
        </authorList>
    </citation>
    <scope>NUCLEOTIDE SEQUENCE</scope>
    <source>
        <strain evidence="16">JEL0379</strain>
    </source>
</reference>
<evidence type="ECO:0000259" key="15">
    <source>
        <dbReference type="PROSITE" id="PS50222"/>
    </source>
</evidence>
<dbReference type="Pfam" id="PF12763">
    <property type="entry name" value="EH"/>
    <property type="match status" value="2"/>
</dbReference>
<feature type="region of interest" description="Disordered" evidence="9">
    <location>
        <begin position="643"/>
        <end position="785"/>
    </location>
</feature>
<feature type="compositionally biased region" description="Polar residues" evidence="9">
    <location>
        <begin position="1105"/>
        <end position="1123"/>
    </location>
</feature>
<feature type="domain" description="EF-hand" evidence="15">
    <location>
        <begin position="244"/>
        <end position="279"/>
    </location>
</feature>
<dbReference type="CDD" id="cd00030">
    <property type="entry name" value="C2"/>
    <property type="match status" value="1"/>
</dbReference>
<dbReference type="InterPro" id="IPR011993">
    <property type="entry name" value="PH-like_dom_sf"/>
</dbReference>
<evidence type="ECO:0000256" key="1">
    <source>
        <dbReference type="ARBA" id="ARBA00004316"/>
    </source>
</evidence>
<evidence type="ECO:0000256" key="4">
    <source>
        <dbReference type="ARBA" id="ARBA00022490"/>
    </source>
</evidence>
<feature type="region of interest" description="Disordered" evidence="9">
    <location>
        <begin position="802"/>
        <end position="1058"/>
    </location>
</feature>
<dbReference type="Gene3D" id="2.30.30.40">
    <property type="entry name" value="SH3 Domains"/>
    <property type="match status" value="2"/>
</dbReference>
<dbReference type="PROSITE" id="PS50004">
    <property type="entry name" value="C2"/>
    <property type="match status" value="1"/>
</dbReference>
<dbReference type="SMART" id="SM00326">
    <property type="entry name" value="SH3"/>
    <property type="match status" value="2"/>
</dbReference>
<feature type="compositionally biased region" description="Basic and acidic residues" evidence="9">
    <location>
        <begin position="864"/>
        <end position="883"/>
    </location>
</feature>
<dbReference type="SUPFAM" id="SSF49562">
    <property type="entry name" value="C2 domain (Calcium/lipid-binding domain, CaLB)"/>
    <property type="match status" value="1"/>
</dbReference>
<dbReference type="SMART" id="SM00239">
    <property type="entry name" value="C2"/>
    <property type="match status" value="1"/>
</dbReference>
<feature type="compositionally biased region" description="Low complexity" evidence="9">
    <location>
        <begin position="919"/>
        <end position="933"/>
    </location>
</feature>
<evidence type="ECO:0000256" key="8">
    <source>
        <dbReference type="PROSITE-ProRule" id="PRU00192"/>
    </source>
</evidence>
<feature type="compositionally biased region" description="Low complexity" evidence="9">
    <location>
        <begin position="750"/>
        <end position="764"/>
    </location>
</feature>
<dbReference type="SUPFAM" id="SSF47473">
    <property type="entry name" value="EF-hand"/>
    <property type="match status" value="2"/>
</dbReference>
<feature type="compositionally biased region" description="Basic and acidic residues" evidence="9">
    <location>
        <begin position="387"/>
        <end position="407"/>
    </location>
</feature>
<dbReference type="Pfam" id="PF00621">
    <property type="entry name" value="RhoGEF"/>
    <property type="match status" value="1"/>
</dbReference>
<dbReference type="PANTHER" id="PTHR46006">
    <property type="entry name" value="RHO GUANINE NUCLEOTIDE EXCHANGE FACTOR AT 64C, ISOFORM A"/>
    <property type="match status" value="1"/>
</dbReference>
<dbReference type="InterPro" id="IPR000219">
    <property type="entry name" value="DH_dom"/>
</dbReference>
<dbReference type="CDD" id="cd00160">
    <property type="entry name" value="RhoGEF"/>
    <property type="match status" value="1"/>
</dbReference>
<dbReference type="Pfam" id="PF07653">
    <property type="entry name" value="SH3_2"/>
    <property type="match status" value="1"/>
</dbReference>
<dbReference type="PANTHER" id="PTHR46006:SF6">
    <property type="entry name" value="INTERSECTIN-2 ISOFORM X1"/>
    <property type="match status" value="1"/>
</dbReference>
<dbReference type="Proteomes" id="UP001212152">
    <property type="component" value="Unassembled WGS sequence"/>
</dbReference>
<dbReference type="InterPro" id="IPR036028">
    <property type="entry name" value="SH3-like_dom_sf"/>
</dbReference>
<evidence type="ECO:0000259" key="12">
    <source>
        <dbReference type="PROSITE" id="PS50004"/>
    </source>
</evidence>
<evidence type="ECO:0000256" key="9">
    <source>
        <dbReference type="SAM" id="MobiDB-lite"/>
    </source>
</evidence>
<feature type="compositionally biased region" description="Pro residues" evidence="9">
    <location>
        <begin position="1015"/>
        <end position="1028"/>
    </location>
</feature>
<dbReference type="InterPro" id="IPR051480">
    <property type="entry name" value="Endocytic_GEF_Adapter"/>
</dbReference>
<feature type="region of interest" description="Disordered" evidence="9">
    <location>
        <begin position="1427"/>
        <end position="1472"/>
    </location>
</feature>
<dbReference type="PROSITE" id="PS50222">
    <property type="entry name" value="EF_HAND_2"/>
    <property type="match status" value="1"/>
</dbReference>
<feature type="compositionally biased region" description="Pro residues" evidence="9">
    <location>
        <begin position="725"/>
        <end position="737"/>
    </location>
</feature>
<dbReference type="InterPro" id="IPR001452">
    <property type="entry name" value="SH3_domain"/>
</dbReference>
<evidence type="ECO:0000313" key="16">
    <source>
        <dbReference type="EMBL" id="KAJ3181470.1"/>
    </source>
</evidence>
<feature type="compositionally biased region" description="Basic and acidic residues" evidence="9">
    <location>
        <begin position="934"/>
        <end position="958"/>
    </location>
</feature>
<dbReference type="GO" id="GO:0005509">
    <property type="term" value="F:calcium ion binding"/>
    <property type="evidence" value="ECO:0007669"/>
    <property type="project" value="InterPro"/>
</dbReference>
<feature type="compositionally biased region" description="Basic and acidic residues" evidence="9">
    <location>
        <begin position="1040"/>
        <end position="1051"/>
    </location>
</feature>
<dbReference type="InterPro" id="IPR002048">
    <property type="entry name" value="EF_hand_dom"/>
</dbReference>
<evidence type="ECO:0000256" key="3">
    <source>
        <dbReference type="ARBA" id="ARBA00022443"/>
    </source>
</evidence>
<evidence type="ECO:0000259" key="14">
    <source>
        <dbReference type="PROSITE" id="PS50031"/>
    </source>
</evidence>
<keyword evidence="3 8" id="KW-0728">SH3 domain</keyword>
<dbReference type="GO" id="GO:0035025">
    <property type="term" value="P:positive regulation of Rho protein signal transduction"/>
    <property type="evidence" value="ECO:0007669"/>
    <property type="project" value="TreeGrafter"/>
</dbReference>
<feature type="domain" description="PH" evidence="11">
    <location>
        <begin position="1714"/>
        <end position="1820"/>
    </location>
</feature>
<dbReference type="Pfam" id="PF00168">
    <property type="entry name" value="C2"/>
    <property type="match status" value="1"/>
</dbReference>
<evidence type="ECO:0000256" key="6">
    <source>
        <dbReference type="ARBA" id="ARBA00023273"/>
    </source>
</evidence>
<evidence type="ECO:0000256" key="2">
    <source>
        <dbReference type="ARBA" id="ARBA00004496"/>
    </source>
</evidence>
<dbReference type="GO" id="GO:0035556">
    <property type="term" value="P:intracellular signal transduction"/>
    <property type="evidence" value="ECO:0007669"/>
    <property type="project" value="InterPro"/>
</dbReference>
<dbReference type="Gene3D" id="1.10.238.10">
    <property type="entry name" value="EF-hand"/>
    <property type="match status" value="2"/>
</dbReference>
<feature type="compositionally biased region" description="Low complexity" evidence="9">
    <location>
        <begin position="805"/>
        <end position="850"/>
    </location>
</feature>
<feature type="domain" description="SH3" evidence="10">
    <location>
        <begin position="1214"/>
        <end position="1273"/>
    </location>
</feature>
<feature type="region of interest" description="Disordered" evidence="9">
    <location>
        <begin position="428"/>
        <end position="470"/>
    </location>
</feature>
<feature type="domain" description="DH" evidence="13">
    <location>
        <begin position="1491"/>
        <end position="1674"/>
    </location>
</feature>
<keyword evidence="6" id="KW-0966">Cell projection</keyword>
<feature type="compositionally biased region" description="Polar residues" evidence="9">
    <location>
        <begin position="193"/>
        <end position="205"/>
    </location>
</feature>
<keyword evidence="4" id="KW-0963">Cytoplasm</keyword>
<feature type="region of interest" description="Disordered" evidence="9">
    <location>
        <begin position="351"/>
        <end position="407"/>
    </location>
</feature>
<feature type="domain" description="EH" evidence="14">
    <location>
        <begin position="28"/>
        <end position="117"/>
    </location>
</feature>
<dbReference type="InterPro" id="IPR035899">
    <property type="entry name" value="DBL_dom_sf"/>
</dbReference>
<feature type="region of interest" description="Disordered" evidence="9">
    <location>
        <begin position="501"/>
        <end position="522"/>
    </location>
</feature>
<dbReference type="PROSITE" id="PS50031">
    <property type="entry name" value="EH"/>
    <property type="match status" value="2"/>
</dbReference>
<dbReference type="SMART" id="SM00027">
    <property type="entry name" value="EH"/>
    <property type="match status" value="2"/>
</dbReference>
<dbReference type="SUPFAM" id="SSF50044">
    <property type="entry name" value="SH3-domain"/>
    <property type="match status" value="2"/>
</dbReference>
<evidence type="ECO:0000259" key="13">
    <source>
        <dbReference type="PROSITE" id="PS50010"/>
    </source>
</evidence>
<dbReference type="SUPFAM" id="SSF48065">
    <property type="entry name" value="DBL homology domain (DH-domain)"/>
    <property type="match status" value="1"/>
</dbReference>
<feature type="compositionally biased region" description="Polar residues" evidence="9">
    <location>
        <begin position="357"/>
        <end position="371"/>
    </location>
</feature>
<feature type="compositionally biased region" description="Basic and acidic residues" evidence="9">
    <location>
        <begin position="437"/>
        <end position="454"/>
    </location>
</feature>
<evidence type="ECO:0000256" key="5">
    <source>
        <dbReference type="ARBA" id="ARBA00023018"/>
    </source>
</evidence>
<dbReference type="SMART" id="SM00325">
    <property type="entry name" value="RhoGEF"/>
    <property type="match status" value="1"/>
</dbReference>
<evidence type="ECO:0000313" key="17">
    <source>
        <dbReference type="Proteomes" id="UP001212152"/>
    </source>
</evidence>
<dbReference type="Gene3D" id="2.60.40.150">
    <property type="entry name" value="C2 domain"/>
    <property type="match status" value="1"/>
</dbReference>
<evidence type="ECO:0000259" key="11">
    <source>
        <dbReference type="PROSITE" id="PS50003"/>
    </source>
</evidence>
<keyword evidence="17" id="KW-1185">Reference proteome</keyword>
<organism evidence="16 17">
    <name type="scientific">Geranomyces variabilis</name>
    <dbReference type="NCBI Taxonomy" id="109894"/>
    <lineage>
        <taxon>Eukaryota</taxon>
        <taxon>Fungi</taxon>
        <taxon>Fungi incertae sedis</taxon>
        <taxon>Chytridiomycota</taxon>
        <taxon>Chytridiomycota incertae sedis</taxon>
        <taxon>Chytridiomycetes</taxon>
        <taxon>Spizellomycetales</taxon>
        <taxon>Powellomycetaceae</taxon>
        <taxon>Geranomyces</taxon>
    </lineage>
</organism>
<feature type="region of interest" description="Disordered" evidence="9">
    <location>
        <begin position="1085"/>
        <end position="1169"/>
    </location>
</feature>
<dbReference type="PROSITE" id="PS50002">
    <property type="entry name" value="SH3"/>
    <property type="match status" value="2"/>
</dbReference>
<dbReference type="GO" id="GO:0005085">
    <property type="term" value="F:guanyl-nucleotide exchange factor activity"/>
    <property type="evidence" value="ECO:0007669"/>
    <property type="project" value="InterPro"/>
</dbReference>
<dbReference type="Pfam" id="PF00018">
    <property type="entry name" value="SH3_1"/>
    <property type="match status" value="1"/>
</dbReference>
<protein>
    <submittedName>
        <fullName evidence="16">Intersectin 1 (SH3 domain protein)</fullName>
    </submittedName>
</protein>
<dbReference type="SUPFAM" id="SSF50729">
    <property type="entry name" value="PH domain-like"/>
    <property type="match status" value="1"/>
</dbReference>
<dbReference type="EMBL" id="JADGJQ010000012">
    <property type="protein sequence ID" value="KAJ3181470.1"/>
    <property type="molecule type" value="Genomic_DNA"/>
</dbReference>
<dbReference type="InterPro" id="IPR001331">
    <property type="entry name" value="GDS_CDC24_CS"/>
</dbReference>
<proteinExistence type="predicted"/>
<dbReference type="CDD" id="cd00174">
    <property type="entry name" value="SH3"/>
    <property type="match status" value="1"/>
</dbReference>
<accession>A0AAD5XP35</accession>
<dbReference type="PROSITE" id="PS50003">
    <property type="entry name" value="PH_DOMAIN"/>
    <property type="match status" value="1"/>
</dbReference>
<feature type="compositionally biased region" description="Low complexity" evidence="9">
    <location>
        <begin position="1003"/>
        <end position="1014"/>
    </location>
</feature>
<dbReference type="PRINTS" id="PR00452">
    <property type="entry name" value="SH3DOMAIN"/>
</dbReference>
<dbReference type="Gene3D" id="2.30.29.30">
    <property type="entry name" value="Pleckstrin-homology domain (PH domain)/Phosphotyrosine-binding domain (PTB)"/>
    <property type="match status" value="1"/>
</dbReference>
<dbReference type="CDD" id="cd00052">
    <property type="entry name" value="EH"/>
    <property type="match status" value="2"/>
</dbReference>